<dbReference type="InterPro" id="IPR011990">
    <property type="entry name" value="TPR-like_helical_dom_sf"/>
</dbReference>
<proteinExistence type="predicted"/>
<gene>
    <name evidence="2" type="ORF">RS130_00245</name>
</gene>
<feature type="signal peptide" evidence="1">
    <location>
        <begin position="1"/>
        <end position="24"/>
    </location>
</feature>
<feature type="chain" id="PRO_5047219437" description="Lipoprotein" evidence="1">
    <location>
        <begin position="25"/>
        <end position="368"/>
    </location>
</feature>
<name>A0ABU3SRB7_9ALTE</name>
<dbReference type="EMBL" id="JAWDIO010000001">
    <property type="protein sequence ID" value="MDU0352542.1"/>
    <property type="molecule type" value="Genomic_DNA"/>
</dbReference>
<accession>A0ABU3SRB7</accession>
<dbReference type="Gene3D" id="1.25.40.10">
    <property type="entry name" value="Tetratricopeptide repeat domain"/>
    <property type="match status" value="1"/>
</dbReference>
<sequence>MSKYTIVALIIICVMHSSCSLAPAAANRSQKAYDSGDYKESLRLANRALTTYEYSAAGEANLWILIVDNYIQLEQYAKAYGTLRYIIEAYSYTETSYRAKSLLQSLDKISKQKPQIRSPKNSTVADFSAQSLNINKTIASHLLIGKWDLTTSNLMNGNGALAPRIDKYEFKANGEVLLVDTLNQFNMIGSYKVIDESTVTYSFTNPRNRQKKIDTTLKFYLTEHSGINKLQLISYQHVFTYIPASILKNDAIIGTWKGVTLDRSGNSTPYELVLSKNGLSDGFNNGKRTHYGYYRYWFNPLLGNTLHLSMQMPSYGNYGISSYSVNVENGVMLISPIANEPNQKIVTIKLTKVDDNDSAEKLWLNKGL</sequence>
<reference evidence="2 3" key="1">
    <citation type="submission" date="2023-10" db="EMBL/GenBank/DDBJ databases">
        <title>Glaciecola aquimarina strain GGW-M5 nov., isolated from a coastal seawater.</title>
        <authorList>
            <person name="Bayburt H."/>
            <person name="Kim J.M."/>
            <person name="Choi B.J."/>
            <person name="Jeon C.O."/>
        </authorList>
    </citation>
    <scope>NUCLEOTIDE SEQUENCE [LARGE SCALE GENOMIC DNA]</scope>
    <source>
        <strain evidence="2 3">KCTC 32108</strain>
    </source>
</reference>
<evidence type="ECO:0000256" key="1">
    <source>
        <dbReference type="SAM" id="SignalP"/>
    </source>
</evidence>
<keyword evidence="3" id="KW-1185">Reference proteome</keyword>
<dbReference type="Proteomes" id="UP001247805">
    <property type="component" value="Unassembled WGS sequence"/>
</dbReference>
<keyword evidence="1" id="KW-0732">Signal</keyword>
<organism evidence="2 3">
    <name type="scientific">Paraglaciecola aquimarina</name>
    <dbReference type="NCBI Taxonomy" id="1235557"/>
    <lineage>
        <taxon>Bacteria</taxon>
        <taxon>Pseudomonadati</taxon>
        <taxon>Pseudomonadota</taxon>
        <taxon>Gammaproteobacteria</taxon>
        <taxon>Alteromonadales</taxon>
        <taxon>Alteromonadaceae</taxon>
        <taxon>Paraglaciecola</taxon>
    </lineage>
</organism>
<evidence type="ECO:0000313" key="2">
    <source>
        <dbReference type="EMBL" id="MDU0352542.1"/>
    </source>
</evidence>
<evidence type="ECO:0008006" key="4">
    <source>
        <dbReference type="Google" id="ProtNLM"/>
    </source>
</evidence>
<comment type="caution">
    <text evidence="2">The sequence shown here is derived from an EMBL/GenBank/DDBJ whole genome shotgun (WGS) entry which is preliminary data.</text>
</comment>
<protein>
    <recommendedName>
        <fullName evidence="4">Lipoprotein</fullName>
    </recommendedName>
</protein>
<dbReference type="RefSeq" id="WP_316024257.1">
    <property type="nucleotide sequence ID" value="NZ_JAWDIO010000001.1"/>
</dbReference>
<evidence type="ECO:0000313" key="3">
    <source>
        <dbReference type="Proteomes" id="UP001247805"/>
    </source>
</evidence>